<comment type="caution">
    <text evidence="7">The sequence shown here is derived from an EMBL/GenBank/DDBJ whole genome shotgun (WGS) entry which is preliminary data.</text>
</comment>
<evidence type="ECO:0000256" key="2">
    <source>
        <dbReference type="ARBA" id="ARBA00006962"/>
    </source>
</evidence>
<dbReference type="PANTHER" id="PTHR43025">
    <property type="entry name" value="MONOGALACTOSYLDIACYLGLYCEROL SYNTHASE"/>
    <property type="match status" value="1"/>
</dbReference>
<sequence>MLLPMSDTSMKILVLSCNTGEGHNSTAAAIKEVLESHHQICEQKDALLFWSKRRSASFCRQFVRIYRYFPKLFDISYRYAEKHPALFDSGSILNRYVTRGAKKLQYFLEQNQYDMVVCTHMISSLLVTRTQDLLAKPIPACLIATDYTCSPMVSNSDMDVYFIPDGSLASEFTRQGISKSKIVSDGIPVRKDFLVRTPKENAKRLLNISCNQKHLLMMCGSMGCGPIRKLVSEFAATLPEDVVLTVICGTNQRLYRILKRAHDNAHIRIDGFVQNISLLMDSADLFLTKPGGISVTEAYLKELPMVFINAVAGCEDHNLHYFIDRGMAQSAGSIKGISEICISLLQDDKKRLEMAKKMHTTHKVNSAEQIYESLLKLHKEENAVPKKVCTAAELLAAI</sequence>
<dbReference type="PANTHER" id="PTHR43025:SF3">
    <property type="entry name" value="MONOGALACTOSYLDIACYLGLYCEROL SYNTHASE 1, CHLOROPLASTIC"/>
    <property type="match status" value="1"/>
</dbReference>
<evidence type="ECO:0000256" key="1">
    <source>
        <dbReference type="ARBA" id="ARBA00004370"/>
    </source>
</evidence>
<evidence type="ECO:0000259" key="6">
    <source>
        <dbReference type="Pfam" id="PF06925"/>
    </source>
</evidence>
<dbReference type="Gene3D" id="3.40.50.2000">
    <property type="entry name" value="Glycogen Phosphorylase B"/>
    <property type="match status" value="1"/>
</dbReference>
<comment type="subcellular location">
    <subcellularLocation>
        <location evidence="1">Membrane</location>
    </subcellularLocation>
</comment>
<feature type="domain" description="Diacylglycerol glucosyltransferase N-terminal" evidence="6">
    <location>
        <begin position="23"/>
        <end position="189"/>
    </location>
</feature>
<dbReference type="SUPFAM" id="SSF53756">
    <property type="entry name" value="UDP-Glycosyltransferase/glycogen phosphorylase"/>
    <property type="match status" value="1"/>
</dbReference>
<dbReference type="GO" id="GO:0009247">
    <property type="term" value="P:glycolipid biosynthetic process"/>
    <property type="evidence" value="ECO:0007669"/>
    <property type="project" value="InterPro"/>
</dbReference>
<feature type="domain" description="Glycosyl transferase family 28 C-terminal" evidence="5">
    <location>
        <begin position="215"/>
        <end position="326"/>
    </location>
</feature>
<accession>A0A644XUT9</accession>
<name>A0A644XUT9_9ZZZZ</name>
<evidence type="ECO:0000256" key="4">
    <source>
        <dbReference type="ARBA" id="ARBA00022679"/>
    </source>
</evidence>
<gene>
    <name evidence="7" type="primary">ugtP_12</name>
    <name evidence="7" type="ORF">SDC9_66276</name>
</gene>
<protein>
    <submittedName>
        <fullName evidence="7">Processive diacylglycerol beta-glucosyltransferase</fullName>
        <ecNumber evidence="7">2.4.1.315</ecNumber>
    </submittedName>
</protein>
<evidence type="ECO:0000256" key="3">
    <source>
        <dbReference type="ARBA" id="ARBA00022676"/>
    </source>
</evidence>
<evidence type="ECO:0000313" key="7">
    <source>
        <dbReference type="EMBL" id="MPM19849.1"/>
    </source>
</evidence>
<dbReference type="InterPro" id="IPR009695">
    <property type="entry name" value="Diacylglyc_glucosyltr_N"/>
</dbReference>
<proteinExistence type="inferred from homology"/>
<evidence type="ECO:0000259" key="5">
    <source>
        <dbReference type="Pfam" id="PF04101"/>
    </source>
</evidence>
<dbReference type="GO" id="GO:0016020">
    <property type="term" value="C:membrane"/>
    <property type="evidence" value="ECO:0007669"/>
    <property type="project" value="UniProtKB-SubCell"/>
</dbReference>
<keyword evidence="3 7" id="KW-0328">Glycosyltransferase</keyword>
<keyword evidence="4 7" id="KW-0808">Transferase</keyword>
<dbReference type="Pfam" id="PF06925">
    <property type="entry name" value="MGDG_synth"/>
    <property type="match status" value="1"/>
</dbReference>
<dbReference type="EC" id="2.4.1.315" evidence="7"/>
<organism evidence="7">
    <name type="scientific">bioreactor metagenome</name>
    <dbReference type="NCBI Taxonomy" id="1076179"/>
    <lineage>
        <taxon>unclassified sequences</taxon>
        <taxon>metagenomes</taxon>
        <taxon>ecological metagenomes</taxon>
    </lineage>
</organism>
<dbReference type="InterPro" id="IPR007235">
    <property type="entry name" value="Glyco_trans_28_C"/>
</dbReference>
<reference evidence="7" key="1">
    <citation type="submission" date="2019-08" db="EMBL/GenBank/DDBJ databases">
        <authorList>
            <person name="Kucharzyk K."/>
            <person name="Murdoch R.W."/>
            <person name="Higgins S."/>
            <person name="Loffler F."/>
        </authorList>
    </citation>
    <scope>NUCLEOTIDE SEQUENCE</scope>
</reference>
<dbReference type="GO" id="GO:0016758">
    <property type="term" value="F:hexosyltransferase activity"/>
    <property type="evidence" value="ECO:0007669"/>
    <property type="project" value="InterPro"/>
</dbReference>
<dbReference type="Pfam" id="PF04101">
    <property type="entry name" value="Glyco_tran_28_C"/>
    <property type="match status" value="1"/>
</dbReference>
<dbReference type="AlphaFoldDB" id="A0A644XUT9"/>
<comment type="similarity">
    <text evidence="2">Belongs to the glycosyltransferase 28 family.</text>
</comment>
<dbReference type="InterPro" id="IPR050519">
    <property type="entry name" value="Glycosyltransf_28_UgtP"/>
</dbReference>
<dbReference type="EMBL" id="VSSQ01003255">
    <property type="protein sequence ID" value="MPM19849.1"/>
    <property type="molecule type" value="Genomic_DNA"/>
</dbReference>